<gene>
    <name evidence="2" type="ORF">GCM10007392_35410</name>
</gene>
<organism evidence="2 3">
    <name type="scientific">Saccharospirillum salsuginis</name>
    <dbReference type="NCBI Taxonomy" id="418750"/>
    <lineage>
        <taxon>Bacteria</taxon>
        <taxon>Pseudomonadati</taxon>
        <taxon>Pseudomonadota</taxon>
        <taxon>Gammaproteobacteria</taxon>
        <taxon>Oceanospirillales</taxon>
        <taxon>Saccharospirillaceae</taxon>
        <taxon>Saccharospirillum</taxon>
    </lineage>
</organism>
<accession>A0A918KIR4</accession>
<dbReference type="InterPro" id="IPR029024">
    <property type="entry name" value="TerB-like"/>
</dbReference>
<comment type="caution">
    <text evidence="2">The sequence shown here is derived from an EMBL/GenBank/DDBJ whole genome shotgun (WGS) entry which is preliminary data.</text>
</comment>
<reference evidence="2" key="2">
    <citation type="submission" date="2020-09" db="EMBL/GenBank/DDBJ databases">
        <authorList>
            <person name="Sun Q."/>
            <person name="Kim S."/>
        </authorList>
    </citation>
    <scope>NUCLEOTIDE SEQUENCE</scope>
    <source>
        <strain evidence="2">KCTC 22169</strain>
    </source>
</reference>
<dbReference type="InterPro" id="IPR007791">
    <property type="entry name" value="DjlA_N"/>
</dbReference>
<evidence type="ECO:0000313" key="2">
    <source>
        <dbReference type="EMBL" id="GGX64524.1"/>
    </source>
</evidence>
<dbReference type="SUPFAM" id="SSF158682">
    <property type="entry name" value="TerB-like"/>
    <property type="match status" value="1"/>
</dbReference>
<protein>
    <recommendedName>
        <fullName evidence="1">Co-chaperone DjlA N-terminal domain-containing protein</fullName>
    </recommendedName>
</protein>
<dbReference type="Pfam" id="PF05099">
    <property type="entry name" value="TerB"/>
    <property type="match status" value="1"/>
</dbReference>
<dbReference type="AlphaFoldDB" id="A0A918KIR4"/>
<evidence type="ECO:0000313" key="3">
    <source>
        <dbReference type="Proteomes" id="UP000626148"/>
    </source>
</evidence>
<keyword evidence="3" id="KW-1185">Reference proteome</keyword>
<dbReference type="Proteomes" id="UP000626148">
    <property type="component" value="Unassembled WGS sequence"/>
</dbReference>
<reference evidence="2" key="1">
    <citation type="journal article" date="2014" name="Int. J. Syst. Evol. Microbiol.">
        <title>Complete genome sequence of Corynebacterium casei LMG S-19264T (=DSM 44701T), isolated from a smear-ripened cheese.</title>
        <authorList>
            <consortium name="US DOE Joint Genome Institute (JGI-PGF)"/>
            <person name="Walter F."/>
            <person name="Albersmeier A."/>
            <person name="Kalinowski J."/>
            <person name="Ruckert C."/>
        </authorList>
    </citation>
    <scope>NUCLEOTIDE SEQUENCE</scope>
    <source>
        <strain evidence="2">KCTC 22169</strain>
    </source>
</reference>
<dbReference type="CDD" id="cd07313">
    <property type="entry name" value="terB_like_2"/>
    <property type="match status" value="1"/>
</dbReference>
<dbReference type="Gene3D" id="1.10.3680.10">
    <property type="entry name" value="TerB-like"/>
    <property type="match status" value="1"/>
</dbReference>
<feature type="domain" description="Co-chaperone DjlA N-terminal" evidence="1">
    <location>
        <begin position="23"/>
        <end position="140"/>
    </location>
</feature>
<proteinExistence type="predicted"/>
<sequence length="146" mass="16790">MLAKIKAWFETPDDTAPGLTSGEAATALMVEIMMADHDLDDREEALIIERLKHRAESGEGEDSIRALVEAAKKRQRETHDMFQFTKVINDDYSVEQKVELITDLWRTALADGEVDKHEEHLIRRINDLLHLHHSHFIQAKLTAHQE</sequence>
<dbReference type="EMBL" id="BMXR01000009">
    <property type="protein sequence ID" value="GGX64524.1"/>
    <property type="molecule type" value="Genomic_DNA"/>
</dbReference>
<name>A0A918KIR4_9GAMM</name>
<evidence type="ECO:0000259" key="1">
    <source>
        <dbReference type="Pfam" id="PF05099"/>
    </source>
</evidence>
<dbReference type="RefSeq" id="WP_189611141.1">
    <property type="nucleotide sequence ID" value="NZ_BMXR01000009.1"/>
</dbReference>